<proteinExistence type="inferred from homology"/>
<dbReference type="EMBL" id="JACIIU010000010">
    <property type="protein sequence ID" value="MBB6261645.1"/>
    <property type="molecule type" value="Genomic_DNA"/>
</dbReference>
<evidence type="ECO:0000256" key="4">
    <source>
        <dbReference type="ARBA" id="ARBA00023315"/>
    </source>
</evidence>
<accession>A0A841LTP9</accession>
<dbReference type="InterPro" id="IPR018357">
    <property type="entry name" value="Hexapep_transf_CS"/>
</dbReference>
<dbReference type="Proteomes" id="UP000555393">
    <property type="component" value="Unassembled WGS sequence"/>
</dbReference>
<dbReference type="RefSeq" id="WP_184223172.1">
    <property type="nucleotide sequence ID" value="NZ_JACIIU010000010.1"/>
</dbReference>
<protein>
    <submittedName>
        <fullName evidence="5">Acetyltransferase-like isoleucine patch superfamily enzyme</fullName>
    </submittedName>
</protein>
<comment type="caution">
    <text evidence="5">The sequence shown here is derived from an EMBL/GenBank/DDBJ whole genome shotgun (WGS) entry which is preliminary data.</text>
</comment>
<evidence type="ECO:0000256" key="3">
    <source>
        <dbReference type="ARBA" id="ARBA00022737"/>
    </source>
</evidence>
<dbReference type="PANTHER" id="PTHR23416">
    <property type="entry name" value="SIALIC ACID SYNTHASE-RELATED"/>
    <property type="match status" value="1"/>
</dbReference>
<reference evidence="5 6" key="1">
    <citation type="submission" date="2020-08" db="EMBL/GenBank/DDBJ databases">
        <title>Genomic Encyclopedia of Type Strains, Phase IV (KMG-IV): sequencing the most valuable type-strain genomes for metagenomic binning, comparative biology and taxonomic classification.</title>
        <authorList>
            <person name="Goeker M."/>
        </authorList>
    </citation>
    <scope>NUCLEOTIDE SEQUENCE [LARGE SCALE GENOMIC DNA]</scope>
    <source>
        <strain evidence="5 6">DSM 22336</strain>
    </source>
</reference>
<dbReference type="InterPro" id="IPR051159">
    <property type="entry name" value="Hexapeptide_acetyltransf"/>
</dbReference>
<organism evidence="5 6">
    <name type="scientific">Paenochrobactrum gallinarii</name>
    <dbReference type="NCBI Taxonomy" id="643673"/>
    <lineage>
        <taxon>Bacteria</taxon>
        <taxon>Pseudomonadati</taxon>
        <taxon>Pseudomonadota</taxon>
        <taxon>Alphaproteobacteria</taxon>
        <taxon>Hyphomicrobiales</taxon>
        <taxon>Brucellaceae</taxon>
        <taxon>Paenochrobactrum</taxon>
    </lineage>
</organism>
<dbReference type="Gene3D" id="2.160.10.10">
    <property type="entry name" value="Hexapeptide repeat proteins"/>
    <property type="match status" value="1"/>
</dbReference>
<evidence type="ECO:0000313" key="5">
    <source>
        <dbReference type="EMBL" id="MBB6261645.1"/>
    </source>
</evidence>
<evidence type="ECO:0000313" key="6">
    <source>
        <dbReference type="Proteomes" id="UP000555393"/>
    </source>
</evidence>
<dbReference type="InterPro" id="IPR001451">
    <property type="entry name" value="Hexapep"/>
</dbReference>
<gene>
    <name evidence="5" type="ORF">FHS77_002204</name>
</gene>
<dbReference type="Pfam" id="PF00132">
    <property type="entry name" value="Hexapep"/>
    <property type="match status" value="1"/>
</dbReference>
<evidence type="ECO:0000256" key="1">
    <source>
        <dbReference type="ARBA" id="ARBA00007274"/>
    </source>
</evidence>
<dbReference type="GO" id="GO:0008374">
    <property type="term" value="F:O-acyltransferase activity"/>
    <property type="evidence" value="ECO:0007669"/>
    <property type="project" value="TreeGrafter"/>
</dbReference>
<dbReference type="AlphaFoldDB" id="A0A841LTP9"/>
<keyword evidence="6" id="KW-1185">Reference proteome</keyword>
<dbReference type="CDD" id="cd04647">
    <property type="entry name" value="LbH_MAT_like"/>
    <property type="match status" value="1"/>
</dbReference>
<keyword evidence="3" id="KW-0677">Repeat</keyword>
<keyword evidence="2 5" id="KW-0808">Transferase</keyword>
<dbReference type="PANTHER" id="PTHR23416:SF23">
    <property type="entry name" value="ACETYLTRANSFERASE C18B11.09C-RELATED"/>
    <property type="match status" value="1"/>
</dbReference>
<comment type="similarity">
    <text evidence="1">Belongs to the transferase hexapeptide repeat family.</text>
</comment>
<name>A0A841LTP9_9HYPH</name>
<keyword evidence="4" id="KW-0012">Acyltransferase</keyword>
<evidence type="ECO:0000256" key="2">
    <source>
        <dbReference type="ARBA" id="ARBA00022679"/>
    </source>
</evidence>
<dbReference type="SUPFAM" id="SSF51161">
    <property type="entry name" value="Trimeric LpxA-like enzymes"/>
    <property type="match status" value="1"/>
</dbReference>
<dbReference type="InterPro" id="IPR011004">
    <property type="entry name" value="Trimer_LpxA-like_sf"/>
</dbReference>
<dbReference type="PROSITE" id="PS00101">
    <property type="entry name" value="HEXAPEP_TRANSFERASES"/>
    <property type="match status" value="1"/>
</dbReference>
<sequence length="181" mass="19919">MLRFLAALSDIYRVATMSGADYARRRGVKVGKNCDIHTFKWGSEPFLIEIGDNVVISYNVLMVTHDESTALVKDENGRRYHIAPITIGNNVFIGAGAIILPGVTIGNNVVIGAGSVVTKSIGDNVVVAGNPAKFMQTFDSFHQKTLSRSSTKDFPKTDSHYDWALKIADRTPRRHIDINQL</sequence>